<dbReference type="GO" id="GO:0004298">
    <property type="term" value="F:threonine-type endopeptidase activity"/>
    <property type="evidence" value="ECO:0007669"/>
    <property type="project" value="UniProtKB-KW"/>
</dbReference>
<comment type="function">
    <text evidence="8">Component of the proteasome, a multicatalytic proteinase complex which is characterized by its ability to cleave peptides with Arg, Phe, Tyr, Leu, and Glu adjacent to the leaving group at neutral or slightly basic pH. The proteasome has an ATP-dependent proteolytic activity.</text>
</comment>
<keyword evidence="6 8" id="KW-0647">Proteasome</keyword>
<dbReference type="PANTHER" id="PTHR32194">
    <property type="entry name" value="METALLOPROTEASE TLDD"/>
    <property type="match status" value="1"/>
</dbReference>
<dbReference type="EMBL" id="KC513613">
    <property type="protein sequence ID" value="AGE96176.1"/>
    <property type="molecule type" value="Genomic_DNA"/>
</dbReference>
<dbReference type="GO" id="GO:0005737">
    <property type="term" value="C:cytoplasm"/>
    <property type="evidence" value="ECO:0007669"/>
    <property type="project" value="UniProtKB-SubCell"/>
</dbReference>
<evidence type="ECO:0000313" key="9">
    <source>
        <dbReference type="EMBL" id="AGE96176.1"/>
    </source>
</evidence>
<gene>
    <name evidence="9" type="ORF">ECU10_1450</name>
</gene>
<evidence type="ECO:0000256" key="5">
    <source>
        <dbReference type="ARBA" id="ARBA00022801"/>
    </source>
</evidence>
<dbReference type="Pfam" id="PF00227">
    <property type="entry name" value="Proteasome"/>
    <property type="match status" value="1"/>
</dbReference>
<comment type="catalytic activity">
    <reaction evidence="1">
        <text>Cleavage of peptide bonds with very broad specificity.</text>
        <dbReference type="EC" id="3.4.25.1"/>
    </reaction>
</comment>
<dbReference type="InterPro" id="IPR000243">
    <property type="entry name" value="Pept_T1A_subB"/>
</dbReference>
<dbReference type="PANTHER" id="PTHR32194:SF0">
    <property type="entry name" value="ATP-DEPENDENT PROTEASE SUBUNIT HSLV"/>
    <property type="match status" value="1"/>
</dbReference>
<organism evidence="9">
    <name type="scientific">Encephalitozoon cuniculi</name>
    <name type="common">Microsporidian parasite</name>
    <dbReference type="NCBI Taxonomy" id="6035"/>
    <lineage>
        <taxon>Eukaryota</taxon>
        <taxon>Fungi</taxon>
        <taxon>Fungi incertae sedis</taxon>
        <taxon>Microsporidia</taxon>
        <taxon>Unikaryonidae</taxon>
        <taxon>Encephalitozoon</taxon>
    </lineage>
</organism>
<reference evidence="9" key="1">
    <citation type="journal article" date="2013" name="Eukaryot. Cell">
        <title>Extremely Reduced Levels of Heterozygosity in the Vertebrate Pathogen Encephalitozoon cuniculi.</title>
        <authorList>
            <person name="Selman M."/>
            <person name="Sak B."/>
            <person name="Kvac M."/>
            <person name="Farinelli L."/>
            <person name="Weiss L.M."/>
            <person name="Corradi N."/>
        </authorList>
    </citation>
    <scope>NUCLEOTIDE SEQUENCE</scope>
</reference>
<dbReference type="Gene3D" id="3.60.20.10">
    <property type="entry name" value="Glutamine Phosphoribosylpyrophosphate, subunit 1, domain 1"/>
    <property type="match status" value="1"/>
</dbReference>
<keyword evidence="3" id="KW-0645">Protease</keyword>
<evidence type="ECO:0000256" key="7">
    <source>
        <dbReference type="PIRSR" id="PIRSR600243-1"/>
    </source>
</evidence>
<evidence type="ECO:0000256" key="2">
    <source>
        <dbReference type="ARBA" id="ARBA00022490"/>
    </source>
</evidence>
<accession>M1KLI6</accession>
<dbReference type="FunFam" id="3.60.20.10:FF:000083">
    <property type="entry name" value="Proteasome subunit beta"/>
    <property type="match status" value="1"/>
</dbReference>
<evidence type="ECO:0000256" key="6">
    <source>
        <dbReference type="ARBA" id="ARBA00022942"/>
    </source>
</evidence>
<comment type="similarity">
    <text evidence="8">Belongs to the peptidase T1B family.</text>
</comment>
<dbReference type="SUPFAM" id="SSF56235">
    <property type="entry name" value="N-terminal nucleophile aminohydrolases (Ntn hydrolases)"/>
    <property type="match status" value="1"/>
</dbReference>
<dbReference type="VEuPathDB" id="MicrosporidiaDB:AEWD_101380"/>
<keyword evidence="4" id="KW-0888">Threonine protease</keyword>
<name>M1KLI6_ENCCN</name>
<dbReference type="GO" id="GO:0019774">
    <property type="term" value="C:proteasome core complex, beta-subunit complex"/>
    <property type="evidence" value="ECO:0007669"/>
    <property type="project" value="UniProtKB-ARBA"/>
</dbReference>
<dbReference type="GO" id="GO:0051603">
    <property type="term" value="P:proteolysis involved in protein catabolic process"/>
    <property type="evidence" value="ECO:0007669"/>
    <property type="project" value="InterPro"/>
</dbReference>
<dbReference type="VEuPathDB" id="MicrosporidiaDB:M970_101380"/>
<evidence type="ECO:0000256" key="1">
    <source>
        <dbReference type="ARBA" id="ARBA00001198"/>
    </source>
</evidence>
<protein>
    <recommendedName>
        <fullName evidence="8">Proteasome subunit beta</fullName>
    </recommendedName>
</protein>
<dbReference type="VEuPathDB" id="MicrosporidiaDB:AEWR_101380"/>
<keyword evidence="2 8" id="KW-0963">Cytoplasm</keyword>
<comment type="subunit">
    <text evidence="8">Component of the proteasome complex.</text>
</comment>
<feature type="active site" description="Nucleophile" evidence="7">
    <location>
        <position position="11"/>
    </location>
</feature>
<dbReference type="VEuPathDB" id="MicrosporidiaDB:ECU10_1450"/>
<dbReference type="InterPro" id="IPR029055">
    <property type="entry name" value="Ntn_hydrolases_N"/>
</dbReference>
<dbReference type="PROSITE" id="PS51476">
    <property type="entry name" value="PROTEASOME_BETA_2"/>
    <property type="match status" value="1"/>
</dbReference>
<proteinExistence type="inferred from homology"/>
<sequence>MMSNEKEMTGTTIIAIKYDDGVLIGADSRTSMGAYVSSRVTDKLTQITDKIFVCRSGSSADTQMISSYLRMYLSMYSQLEDSIPQVQRAAALASKIIYENPSLLAGLIVAGYDDKPRVFNISLGGSLTERDWAIGGSGSAFIYGYCDVNWRSGMSLEEGIKFVRNAVSCAINRDNASGGCIRMSAISRTGVQRYFYPGDKVLQ</sequence>
<dbReference type="InterPro" id="IPR016050">
    <property type="entry name" value="Proteasome_bsu_CS"/>
</dbReference>
<dbReference type="AlphaFoldDB" id="M1KLI6"/>
<dbReference type="PRINTS" id="PR00141">
    <property type="entry name" value="PROTEASOME"/>
</dbReference>
<dbReference type="CDD" id="cd03762">
    <property type="entry name" value="proteasome_beta_type_6"/>
    <property type="match status" value="1"/>
</dbReference>
<evidence type="ECO:0000256" key="4">
    <source>
        <dbReference type="ARBA" id="ARBA00022698"/>
    </source>
</evidence>
<dbReference type="GO" id="GO:0005634">
    <property type="term" value="C:nucleus"/>
    <property type="evidence" value="ECO:0007669"/>
    <property type="project" value="UniProtKB-SubCell"/>
</dbReference>
<evidence type="ECO:0000256" key="8">
    <source>
        <dbReference type="RuleBase" id="RU004203"/>
    </source>
</evidence>
<dbReference type="VEuPathDB" id="MicrosporidiaDB:AEWQ_101380"/>
<keyword evidence="5" id="KW-0378">Hydrolase</keyword>
<evidence type="ECO:0000256" key="3">
    <source>
        <dbReference type="ARBA" id="ARBA00022670"/>
    </source>
</evidence>
<dbReference type="InterPro" id="IPR001353">
    <property type="entry name" value="Proteasome_sua/b"/>
</dbReference>
<comment type="subcellular location">
    <subcellularLocation>
        <location evidence="8">Cytoplasm</location>
    </subcellularLocation>
    <subcellularLocation>
        <location evidence="8">Nucleus</location>
    </subcellularLocation>
</comment>
<keyword evidence="8" id="KW-0539">Nucleus</keyword>
<dbReference type="InterPro" id="IPR023333">
    <property type="entry name" value="Proteasome_suB-type"/>
</dbReference>
<dbReference type="PROSITE" id="PS00854">
    <property type="entry name" value="PROTEASOME_BETA_1"/>
    <property type="match status" value="1"/>
</dbReference>